<dbReference type="InterPro" id="IPR011042">
    <property type="entry name" value="6-blade_b-propeller_TolB-like"/>
</dbReference>
<dbReference type="EMBL" id="HG934468">
    <property type="protein sequence ID" value="CDN32748.1"/>
    <property type="molecule type" value="Genomic_DNA"/>
</dbReference>
<dbReference type="STRING" id="1433126.BN938_2679"/>
<dbReference type="AlphaFoldDB" id="A0A060RE33"/>
<reference evidence="1 2" key="1">
    <citation type="journal article" date="2015" name="Genome Announc.">
        <title>Complete Genome Sequence of the Novel Leech Symbiont Mucinivorans hirudinis M3T.</title>
        <authorList>
            <person name="Nelson M.C."/>
            <person name="Bomar L."/>
            <person name="Graf J."/>
        </authorList>
    </citation>
    <scope>NUCLEOTIDE SEQUENCE [LARGE SCALE GENOMIC DNA]</scope>
    <source>
        <strain evidence="2">M3</strain>
    </source>
</reference>
<evidence type="ECO:0008006" key="3">
    <source>
        <dbReference type="Google" id="ProtNLM"/>
    </source>
</evidence>
<organism evidence="1 2">
    <name type="scientific">Mucinivorans hirudinis</name>
    <dbReference type="NCBI Taxonomy" id="1433126"/>
    <lineage>
        <taxon>Bacteria</taxon>
        <taxon>Pseudomonadati</taxon>
        <taxon>Bacteroidota</taxon>
        <taxon>Bacteroidia</taxon>
        <taxon>Bacteroidales</taxon>
        <taxon>Rikenellaceae</taxon>
        <taxon>Mucinivorans</taxon>
    </lineage>
</organism>
<dbReference type="Pfam" id="PF17170">
    <property type="entry name" value="DUF5128"/>
    <property type="match status" value="1"/>
</dbReference>
<dbReference type="Gene3D" id="2.120.10.30">
    <property type="entry name" value="TolB, C-terminal domain"/>
    <property type="match status" value="1"/>
</dbReference>
<dbReference type="KEGG" id="rbc:BN938_2679"/>
<dbReference type="Proteomes" id="UP000027616">
    <property type="component" value="Chromosome I"/>
</dbReference>
<keyword evidence="2" id="KW-1185">Reference proteome</keyword>
<proteinExistence type="predicted"/>
<accession>A0A060RE33</accession>
<evidence type="ECO:0000313" key="2">
    <source>
        <dbReference type="Proteomes" id="UP000027616"/>
    </source>
</evidence>
<gene>
    <name evidence="1" type="ORF">BN938_2679</name>
</gene>
<sequence>MKKIILSLYILLFILTIVSCTSNNQPTTKEIAVDIDMPALSDSLMSTRFGNGHIVVLKGVMINKVDRILLWGDNYVILDKNQQTVNIFDSQGNIIKQIMQIGRGPGEYVQIQDCAIDNLNNILMIYADQPGKILLFDSQGQYLRKVEMKSCFYEISTLKDKMFGYNCSPEKNGNDLVKEFTIPNFAQSTSGARSEKGVIDFNSGKIFFSDLKQTWMSPPGQPYLYTYNSDINDFSAKYFVNYGKNQIPNDFKLNADEPILSIQNAIKNNIVLHTSDICELGNYLLFKANNRSFMLNMITNEVSRIGYLAAPAGIKAIKPSPLYIPMGNQNSKYVTQISATLLMDCQKKMEGKTMMFDEATLQLSRSNAEFANPVLVIYEIAK</sequence>
<dbReference type="eggNOG" id="COG3391">
    <property type="taxonomic scope" value="Bacteria"/>
</dbReference>
<protein>
    <recommendedName>
        <fullName evidence="3">6-bladed beta-propeller</fullName>
    </recommendedName>
</protein>
<name>A0A060RE33_9BACT</name>
<evidence type="ECO:0000313" key="1">
    <source>
        <dbReference type="EMBL" id="CDN32748.1"/>
    </source>
</evidence>
<dbReference type="OrthoDB" id="1007244at2"/>
<dbReference type="PROSITE" id="PS51257">
    <property type="entry name" value="PROKAR_LIPOPROTEIN"/>
    <property type="match status" value="1"/>
</dbReference>
<dbReference type="HOGENOM" id="CLU_723243_0_0_10"/>